<name>A0A5C5ZMZ2_9BACT</name>
<dbReference type="Gene3D" id="2.60.34.30">
    <property type="entry name" value="Competence, DNA-entry nuclease inhibitor, ComJ"/>
    <property type="match status" value="1"/>
</dbReference>
<accession>A0A5C5ZMZ2</accession>
<keyword evidence="2" id="KW-1185">Reference proteome</keyword>
<evidence type="ECO:0000313" key="2">
    <source>
        <dbReference type="Proteomes" id="UP000315440"/>
    </source>
</evidence>
<proteinExistence type="predicted"/>
<sequence length="134" mass="15335">MKSFEVYSGYRQFYVADAGIDPDAPENWTDEHIAQRHNTLRNIAALCPEGDITSRVIACGPDDEAPPHQDPSEFEVETFIEVPTGKIGVYGWPRELFDEYTVEPGTYSIFFTGHALDRVDDEEDYYVVRIRKRA</sequence>
<reference evidence="1 2" key="1">
    <citation type="submission" date="2019-02" db="EMBL/GenBank/DDBJ databases">
        <title>Deep-cultivation of Planctomycetes and their phenomic and genomic characterization uncovers novel biology.</title>
        <authorList>
            <person name="Wiegand S."/>
            <person name="Jogler M."/>
            <person name="Boedeker C."/>
            <person name="Pinto D."/>
            <person name="Vollmers J."/>
            <person name="Rivas-Marin E."/>
            <person name="Kohn T."/>
            <person name="Peeters S.H."/>
            <person name="Heuer A."/>
            <person name="Rast P."/>
            <person name="Oberbeckmann S."/>
            <person name="Bunk B."/>
            <person name="Jeske O."/>
            <person name="Meyerdierks A."/>
            <person name="Storesund J.E."/>
            <person name="Kallscheuer N."/>
            <person name="Luecker S."/>
            <person name="Lage O.M."/>
            <person name="Pohl T."/>
            <person name="Merkel B.J."/>
            <person name="Hornburger P."/>
            <person name="Mueller R.-W."/>
            <person name="Bruemmer F."/>
            <person name="Labrenz M."/>
            <person name="Spormann A.M."/>
            <person name="Op Den Camp H."/>
            <person name="Overmann J."/>
            <person name="Amann R."/>
            <person name="Jetten M.S.M."/>
            <person name="Mascher T."/>
            <person name="Medema M.H."/>
            <person name="Devos D.P."/>
            <person name="Kaster A.-K."/>
            <person name="Ovreas L."/>
            <person name="Rohde M."/>
            <person name="Galperin M.Y."/>
            <person name="Jogler C."/>
        </authorList>
    </citation>
    <scope>NUCLEOTIDE SEQUENCE [LARGE SCALE GENOMIC DNA]</scope>
    <source>
        <strain evidence="1 2">Mal64</strain>
    </source>
</reference>
<gene>
    <name evidence="1" type="ORF">Mal64_20110</name>
</gene>
<dbReference type="EMBL" id="SJPQ01000002">
    <property type="protein sequence ID" value="TWT88528.1"/>
    <property type="molecule type" value="Genomic_DNA"/>
</dbReference>
<comment type="caution">
    <text evidence="1">The sequence shown here is derived from an EMBL/GenBank/DDBJ whole genome shotgun (WGS) entry which is preliminary data.</text>
</comment>
<evidence type="ECO:0000313" key="1">
    <source>
        <dbReference type="EMBL" id="TWT88528.1"/>
    </source>
</evidence>
<dbReference type="InterPro" id="IPR038691">
    <property type="entry name" value="ComJ_sf"/>
</dbReference>
<organism evidence="1 2">
    <name type="scientific">Pseudobythopirellula maris</name>
    <dbReference type="NCBI Taxonomy" id="2527991"/>
    <lineage>
        <taxon>Bacteria</taxon>
        <taxon>Pseudomonadati</taxon>
        <taxon>Planctomycetota</taxon>
        <taxon>Planctomycetia</taxon>
        <taxon>Pirellulales</taxon>
        <taxon>Lacipirellulaceae</taxon>
        <taxon>Pseudobythopirellula</taxon>
    </lineage>
</organism>
<dbReference type="AlphaFoldDB" id="A0A5C5ZMZ2"/>
<dbReference type="RefSeq" id="WP_146399665.1">
    <property type="nucleotide sequence ID" value="NZ_SJPQ01000002.1"/>
</dbReference>
<protein>
    <submittedName>
        <fullName evidence="1">Uncharacterized protein</fullName>
    </submittedName>
</protein>
<dbReference type="OrthoDB" id="280156at2"/>
<dbReference type="Proteomes" id="UP000315440">
    <property type="component" value="Unassembled WGS sequence"/>
</dbReference>